<sequence length="216" mass="25501">MGPSLQERERRAAKLVEDLEHKSYEKWLRELGLFSLEKRRLRGYLIALYNYLKGECSQMGVSLFFQALVRPHLECCVQFWAPQYKEDKELLERVQWRPQRWPESGDQWHEVELEARFVPQVSILGQILFNYFINDLDDASECNFRKFADDTKLGGVPDTLDRYIDVQRVGHILMSRGVEKWADWNLMQFNRGNYEIMHLGEELPPGTSACRRLSGK</sequence>
<comment type="caution">
    <text evidence="1">The sequence shown here is derived from an EMBL/GenBank/DDBJ whole genome shotgun (WGS) entry which is preliminary data.</text>
</comment>
<keyword evidence="2" id="KW-1185">Reference proteome</keyword>
<reference evidence="1" key="1">
    <citation type="submission" date="2019-10" db="EMBL/GenBank/DDBJ databases">
        <authorList>
            <person name="Soares A.E.R."/>
            <person name="Aleixo A."/>
            <person name="Schneider P."/>
            <person name="Miyaki C.Y."/>
            <person name="Schneider M.P."/>
            <person name="Mello C."/>
            <person name="Vasconcelos A.T.R."/>
        </authorList>
    </citation>
    <scope>NUCLEOTIDE SEQUENCE</scope>
    <source>
        <tissue evidence="1">Muscle</tissue>
    </source>
</reference>
<name>A0ABQ9D704_9PASS</name>
<evidence type="ECO:0000313" key="1">
    <source>
        <dbReference type="EMBL" id="KAJ7413747.1"/>
    </source>
</evidence>
<dbReference type="Proteomes" id="UP001145742">
    <property type="component" value="Unassembled WGS sequence"/>
</dbReference>
<accession>A0ABQ9D704</accession>
<evidence type="ECO:0008006" key="3">
    <source>
        <dbReference type="Google" id="ProtNLM"/>
    </source>
</evidence>
<gene>
    <name evidence="1" type="ORF">WISP_88552</name>
</gene>
<protein>
    <recommendedName>
        <fullName evidence="3">Reverse transcriptase domain-containing protein</fullName>
    </recommendedName>
</protein>
<dbReference type="PANTHER" id="PTHR33332">
    <property type="entry name" value="REVERSE TRANSCRIPTASE DOMAIN-CONTAINING PROTEIN"/>
    <property type="match status" value="1"/>
</dbReference>
<organism evidence="1 2">
    <name type="scientific">Willisornis vidua</name>
    <name type="common">Xingu scale-backed antbird</name>
    <dbReference type="NCBI Taxonomy" id="1566151"/>
    <lineage>
        <taxon>Eukaryota</taxon>
        <taxon>Metazoa</taxon>
        <taxon>Chordata</taxon>
        <taxon>Craniata</taxon>
        <taxon>Vertebrata</taxon>
        <taxon>Euteleostomi</taxon>
        <taxon>Archelosauria</taxon>
        <taxon>Archosauria</taxon>
        <taxon>Dinosauria</taxon>
        <taxon>Saurischia</taxon>
        <taxon>Theropoda</taxon>
        <taxon>Coelurosauria</taxon>
        <taxon>Aves</taxon>
        <taxon>Neognathae</taxon>
        <taxon>Neoaves</taxon>
        <taxon>Telluraves</taxon>
        <taxon>Australaves</taxon>
        <taxon>Passeriformes</taxon>
        <taxon>Thamnophilidae</taxon>
        <taxon>Willisornis</taxon>
    </lineage>
</organism>
<proteinExistence type="predicted"/>
<evidence type="ECO:0000313" key="2">
    <source>
        <dbReference type="Proteomes" id="UP001145742"/>
    </source>
</evidence>
<dbReference type="EMBL" id="WHWB01034123">
    <property type="protein sequence ID" value="KAJ7413747.1"/>
    <property type="molecule type" value="Genomic_DNA"/>
</dbReference>